<dbReference type="RefSeq" id="WP_148377577.1">
    <property type="nucleotide sequence ID" value="NZ_VSIY01000005.1"/>
</dbReference>
<dbReference type="Proteomes" id="UP000322080">
    <property type="component" value="Unassembled WGS sequence"/>
</dbReference>
<sequence length="194" mass="20342">MTNQNTKTRPASQAASGDDADAHAFRARAAAIMRSKYAVTRPKQALMLALGTTLSHDDACAALAAMKSDSAEVNSAVLVDPGAIAALPKAARQERGRLVAILTCSEAEGRATQAAALAFDTLATVEQAIAVMATMPRTERYMTIAERAAGEPEFGADFSDHWSAGGDRVGAAWDRAIANSKAAHRNSVEKENAK</sequence>
<evidence type="ECO:0000313" key="2">
    <source>
        <dbReference type="EMBL" id="TYB81768.1"/>
    </source>
</evidence>
<feature type="compositionally biased region" description="Polar residues" evidence="1">
    <location>
        <begin position="1"/>
        <end position="10"/>
    </location>
</feature>
<accession>A0A5D0RMB3</accession>
<evidence type="ECO:0000256" key="1">
    <source>
        <dbReference type="SAM" id="MobiDB-lite"/>
    </source>
</evidence>
<organism evidence="2 3">
    <name type="scientific">Maritimibacter fusiformis</name>
    <dbReference type="NCBI Taxonomy" id="2603819"/>
    <lineage>
        <taxon>Bacteria</taxon>
        <taxon>Pseudomonadati</taxon>
        <taxon>Pseudomonadota</taxon>
        <taxon>Alphaproteobacteria</taxon>
        <taxon>Rhodobacterales</taxon>
        <taxon>Roseobacteraceae</taxon>
        <taxon>Maritimibacter</taxon>
    </lineage>
</organism>
<gene>
    <name evidence="2" type="ORF">FVF75_08670</name>
</gene>
<feature type="region of interest" description="Disordered" evidence="1">
    <location>
        <begin position="1"/>
        <end position="20"/>
    </location>
</feature>
<protein>
    <submittedName>
        <fullName evidence="2">Uncharacterized protein</fullName>
    </submittedName>
</protein>
<proteinExistence type="predicted"/>
<evidence type="ECO:0000313" key="3">
    <source>
        <dbReference type="Proteomes" id="UP000322080"/>
    </source>
</evidence>
<dbReference type="EMBL" id="VSIY01000005">
    <property type="protein sequence ID" value="TYB81768.1"/>
    <property type="molecule type" value="Genomic_DNA"/>
</dbReference>
<comment type="caution">
    <text evidence="2">The sequence shown here is derived from an EMBL/GenBank/DDBJ whole genome shotgun (WGS) entry which is preliminary data.</text>
</comment>
<reference evidence="2 3" key="1">
    <citation type="submission" date="2019-08" db="EMBL/GenBank/DDBJ databases">
        <title>Identification of a novel species of the genus Boseongicola.</title>
        <authorList>
            <person name="Zhang X.-Q."/>
        </authorList>
    </citation>
    <scope>NUCLEOTIDE SEQUENCE [LARGE SCALE GENOMIC DNA]</scope>
    <source>
        <strain evidence="2 3">HY14</strain>
    </source>
</reference>
<dbReference type="AlphaFoldDB" id="A0A5D0RMB3"/>
<name>A0A5D0RMB3_9RHOB</name>
<keyword evidence="3" id="KW-1185">Reference proteome</keyword>